<evidence type="ECO:0000313" key="1">
    <source>
        <dbReference type="EnsemblMetazoa" id="CLYHEMP014489.1"/>
    </source>
</evidence>
<dbReference type="Proteomes" id="UP000594262">
    <property type="component" value="Unplaced"/>
</dbReference>
<dbReference type="AlphaFoldDB" id="A0A7M5WYA8"/>
<evidence type="ECO:0000313" key="2">
    <source>
        <dbReference type="Proteomes" id="UP000594262"/>
    </source>
</evidence>
<keyword evidence="2" id="KW-1185">Reference proteome</keyword>
<dbReference type="EnsemblMetazoa" id="CLYHEMT014489.1">
    <property type="protein sequence ID" value="CLYHEMP014489.1"/>
    <property type="gene ID" value="CLYHEMG014489"/>
</dbReference>
<sequence>GYFCENLVRRPPYLPYPLRRACSGTEICPVIDNDKYREKHSSKSYIYAVPTNRDSIHRAISEDKSNHDDHPRSWMSVIVDIFIPVVENTAYKKSSMLCKKSQ</sequence>
<protein>
    <submittedName>
        <fullName evidence="1">Uncharacterized protein</fullName>
    </submittedName>
</protein>
<proteinExistence type="predicted"/>
<accession>A0A7M5WYA8</accession>
<name>A0A7M5WYA8_9CNID</name>
<reference evidence="1" key="1">
    <citation type="submission" date="2021-01" db="UniProtKB">
        <authorList>
            <consortium name="EnsemblMetazoa"/>
        </authorList>
    </citation>
    <scope>IDENTIFICATION</scope>
</reference>
<organism evidence="1 2">
    <name type="scientific">Clytia hemisphaerica</name>
    <dbReference type="NCBI Taxonomy" id="252671"/>
    <lineage>
        <taxon>Eukaryota</taxon>
        <taxon>Metazoa</taxon>
        <taxon>Cnidaria</taxon>
        <taxon>Hydrozoa</taxon>
        <taxon>Hydroidolina</taxon>
        <taxon>Leptothecata</taxon>
        <taxon>Obeliida</taxon>
        <taxon>Clytiidae</taxon>
        <taxon>Clytia</taxon>
    </lineage>
</organism>